<sequence>MNILEKWLIKLKFTIWARLKANVYPSFYQSHSQFGEDMVVRFLTNDIQKGFYIDIGAHHPVYYSNTHHFYCKGWQGINIDGAPGIMDIFQVLRPRDINLELLLHPEKKVENVEFYIFEQAAYNTFDQEMADKALSMGVKLVEKKTLTTSTLEELLDVYLPKGTNIDLMSIDIEGMDEAILRSNNWEIYKPKIIIFEKHDISLKEIENLEIINYLGKYGYEIVAKCGPSIIMKLPTSKIEN</sequence>
<evidence type="ECO:0000313" key="3">
    <source>
        <dbReference type="Proteomes" id="UP000640531"/>
    </source>
</evidence>
<name>A0ABR8FF19_9NOST</name>
<evidence type="ECO:0000313" key="2">
    <source>
        <dbReference type="EMBL" id="MBD2568827.1"/>
    </source>
</evidence>
<dbReference type="Proteomes" id="UP000640531">
    <property type="component" value="Unassembled WGS sequence"/>
</dbReference>
<dbReference type="Pfam" id="PF05050">
    <property type="entry name" value="Methyltransf_21"/>
    <property type="match status" value="1"/>
</dbReference>
<accession>A0ABR8FF19</accession>
<proteinExistence type="predicted"/>
<dbReference type="RefSeq" id="WP_190715064.1">
    <property type="nucleotide sequence ID" value="NZ_JACJST010000011.1"/>
</dbReference>
<comment type="caution">
    <text evidence="2">The sequence shown here is derived from an EMBL/GenBank/DDBJ whole genome shotgun (WGS) entry which is preliminary data.</text>
</comment>
<keyword evidence="2" id="KW-0489">Methyltransferase</keyword>
<dbReference type="SUPFAM" id="SSF53335">
    <property type="entry name" value="S-adenosyl-L-methionine-dependent methyltransferases"/>
    <property type="match status" value="1"/>
</dbReference>
<dbReference type="GO" id="GO:0032259">
    <property type="term" value="P:methylation"/>
    <property type="evidence" value="ECO:0007669"/>
    <property type="project" value="UniProtKB-KW"/>
</dbReference>
<dbReference type="InterPro" id="IPR006342">
    <property type="entry name" value="FkbM_mtfrase"/>
</dbReference>
<dbReference type="Gene3D" id="3.40.50.150">
    <property type="entry name" value="Vaccinia Virus protein VP39"/>
    <property type="match status" value="1"/>
</dbReference>
<dbReference type="GO" id="GO:0008168">
    <property type="term" value="F:methyltransferase activity"/>
    <property type="evidence" value="ECO:0007669"/>
    <property type="project" value="UniProtKB-KW"/>
</dbReference>
<organism evidence="2 3">
    <name type="scientific">Anabaena lutea FACHB-196</name>
    <dbReference type="NCBI Taxonomy" id="2692881"/>
    <lineage>
        <taxon>Bacteria</taxon>
        <taxon>Bacillati</taxon>
        <taxon>Cyanobacteriota</taxon>
        <taxon>Cyanophyceae</taxon>
        <taxon>Nostocales</taxon>
        <taxon>Nostocaceae</taxon>
        <taxon>Anabaena</taxon>
    </lineage>
</organism>
<evidence type="ECO:0000259" key="1">
    <source>
        <dbReference type="Pfam" id="PF05050"/>
    </source>
</evidence>
<gene>
    <name evidence="2" type="ORF">H6G59_13140</name>
</gene>
<keyword evidence="3" id="KW-1185">Reference proteome</keyword>
<dbReference type="EMBL" id="JACJST010000011">
    <property type="protein sequence ID" value="MBD2568827.1"/>
    <property type="molecule type" value="Genomic_DNA"/>
</dbReference>
<dbReference type="InterPro" id="IPR029063">
    <property type="entry name" value="SAM-dependent_MTases_sf"/>
</dbReference>
<feature type="domain" description="Methyltransferase FkbM" evidence="1">
    <location>
        <begin position="54"/>
        <end position="220"/>
    </location>
</feature>
<keyword evidence="2" id="KW-0808">Transferase</keyword>
<reference evidence="2 3" key="1">
    <citation type="journal article" date="2020" name="ISME J.">
        <title>Comparative genomics reveals insights into cyanobacterial evolution and habitat adaptation.</title>
        <authorList>
            <person name="Chen M.Y."/>
            <person name="Teng W.K."/>
            <person name="Zhao L."/>
            <person name="Hu C.X."/>
            <person name="Zhou Y.K."/>
            <person name="Han B.P."/>
            <person name="Song L.R."/>
            <person name="Shu W.S."/>
        </authorList>
    </citation>
    <scope>NUCLEOTIDE SEQUENCE [LARGE SCALE GENOMIC DNA]</scope>
    <source>
        <strain evidence="2 3">FACHB-196</strain>
    </source>
</reference>
<protein>
    <submittedName>
        <fullName evidence="2">FkbM family methyltransferase</fullName>
    </submittedName>
</protein>